<dbReference type="InterPro" id="IPR013567">
    <property type="entry name" value="EF_hand_assoc_2"/>
</dbReference>
<dbReference type="GO" id="GO:0005741">
    <property type="term" value="C:mitochondrial outer membrane"/>
    <property type="evidence" value="ECO:0007669"/>
    <property type="project" value="UniProtKB-SubCell"/>
</dbReference>
<sequence length="353" mass="40468">EELKTVVQRNVSDGVHADSLTLRGFLFLHRLFIQRGRHETTWTVLRKFGYNDNLQLSKDYLFPPIRIPPGCSTELNHAGYSFLTSLFEKYDNDKDSALSPQELIDLFSTCPVMPWGPDVLNSVHTNEKGWITLQGYLAQWTLWTLLDIQRTLEYFAYLGYCGSGDDNQLSAITVTREKRIDLQKKQTMRNVYQCHVIGPRDAGKTTFCQGLLSRTLEEVQDIAPDRLSRHTISTLQVYGQEKYLVLHDIDVHNITDALMPNEVQCDVACLVYDVSNPKSFEYVARIYLKYFSETSIPVLFVANKSDMSAVRQDYIHQPVSFCHKHKIPPPHTFSSAVQPKKDIYTKLATMAAY</sequence>
<keyword evidence="6" id="KW-0547">Nucleotide-binding</keyword>
<evidence type="ECO:0000256" key="9">
    <source>
        <dbReference type="ARBA" id="ARBA00022837"/>
    </source>
</evidence>
<keyword evidence="10" id="KW-1133">Transmembrane helix</keyword>
<organism evidence="18 19">
    <name type="scientific">Cherax quadricarinatus</name>
    <name type="common">Australian red claw crayfish</name>
    <dbReference type="NCBI Taxonomy" id="27406"/>
    <lineage>
        <taxon>Eukaryota</taxon>
        <taxon>Metazoa</taxon>
        <taxon>Ecdysozoa</taxon>
        <taxon>Arthropoda</taxon>
        <taxon>Crustacea</taxon>
        <taxon>Multicrustacea</taxon>
        <taxon>Malacostraca</taxon>
        <taxon>Eumalacostraca</taxon>
        <taxon>Eucarida</taxon>
        <taxon>Decapoda</taxon>
        <taxon>Pleocyemata</taxon>
        <taxon>Astacidea</taxon>
        <taxon>Parastacoidea</taxon>
        <taxon>Parastacidae</taxon>
        <taxon>Cherax</taxon>
    </lineage>
</organism>
<feature type="non-terminal residue" evidence="18">
    <location>
        <position position="353"/>
    </location>
</feature>
<keyword evidence="9" id="KW-0106">Calcium</keyword>
<dbReference type="InterPro" id="IPR002048">
    <property type="entry name" value="EF_hand_dom"/>
</dbReference>
<evidence type="ECO:0000256" key="2">
    <source>
        <dbReference type="ARBA" id="ARBA00007981"/>
    </source>
</evidence>
<dbReference type="GO" id="GO:0005509">
    <property type="term" value="F:calcium ion binding"/>
    <property type="evidence" value="ECO:0007669"/>
    <property type="project" value="InterPro"/>
</dbReference>
<dbReference type="SUPFAM" id="SSF47473">
    <property type="entry name" value="EF-hand"/>
    <property type="match status" value="1"/>
</dbReference>
<evidence type="ECO:0000256" key="7">
    <source>
        <dbReference type="ARBA" id="ARBA00022787"/>
    </source>
</evidence>
<keyword evidence="7" id="KW-1000">Mitochondrion outer membrane</keyword>
<evidence type="ECO:0000256" key="3">
    <source>
        <dbReference type="ARBA" id="ARBA00022692"/>
    </source>
</evidence>
<dbReference type="Gene3D" id="3.40.50.300">
    <property type="entry name" value="P-loop containing nucleotide triphosphate hydrolases"/>
    <property type="match status" value="1"/>
</dbReference>
<evidence type="ECO:0000313" key="19">
    <source>
        <dbReference type="Proteomes" id="UP001445076"/>
    </source>
</evidence>
<comment type="similarity">
    <text evidence="2">Belongs to the mitochondrial Rho GTPase family.</text>
</comment>
<dbReference type="PANTHER" id="PTHR46819:SF1">
    <property type="entry name" value="EF-HAND CALCIUM-BINDING DOMAIN-CONTAINING PROTEIN 7"/>
    <property type="match status" value="1"/>
</dbReference>
<keyword evidence="8" id="KW-0378">Hydrolase</keyword>
<evidence type="ECO:0000256" key="13">
    <source>
        <dbReference type="ARBA" id="ARBA00023136"/>
    </source>
</evidence>
<evidence type="ECO:0000256" key="5">
    <source>
        <dbReference type="ARBA" id="ARBA00022737"/>
    </source>
</evidence>
<dbReference type="InterPro" id="IPR013566">
    <property type="entry name" value="EF_hand_assoc_1"/>
</dbReference>
<reference evidence="18 19" key="1">
    <citation type="journal article" date="2024" name="BMC Genomics">
        <title>Genome assembly of redclaw crayfish (Cherax quadricarinatus) provides insights into its immune adaptation and hypoxia tolerance.</title>
        <authorList>
            <person name="Liu Z."/>
            <person name="Zheng J."/>
            <person name="Li H."/>
            <person name="Fang K."/>
            <person name="Wang S."/>
            <person name="He J."/>
            <person name="Zhou D."/>
            <person name="Weng S."/>
            <person name="Chi M."/>
            <person name="Gu Z."/>
            <person name="He J."/>
            <person name="Li F."/>
            <person name="Wang M."/>
        </authorList>
    </citation>
    <scope>NUCLEOTIDE SEQUENCE [LARGE SCALE GENOMIC DNA]</scope>
    <source>
        <strain evidence="18">ZL_2023a</strain>
    </source>
</reference>
<evidence type="ECO:0000256" key="10">
    <source>
        <dbReference type="ARBA" id="ARBA00022989"/>
    </source>
</evidence>
<proteinExistence type="inferred from homology"/>
<name>A0AAW0VRJ0_CHEQU</name>
<evidence type="ECO:0000256" key="1">
    <source>
        <dbReference type="ARBA" id="ARBA00004200"/>
    </source>
</evidence>
<evidence type="ECO:0000256" key="6">
    <source>
        <dbReference type="ARBA" id="ARBA00022741"/>
    </source>
</evidence>
<dbReference type="InterPro" id="IPR011992">
    <property type="entry name" value="EF-hand-dom_pair"/>
</dbReference>
<dbReference type="FunFam" id="3.40.50.300:FF:000553">
    <property type="entry name" value="Mitochondrial Rho GTPase"/>
    <property type="match status" value="1"/>
</dbReference>
<dbReference type="AlphaFoldDB" id="A0AAW0VRJ0"/>
<dbReference type="CDD" id="cd01892">
    <property type="entry name" value="Miro2"/>
    <property type="match status" value="1"/>
</dbReference>
<keyword evidence="11" id="KW-0496">Mitochondrion</keyword>
<dbReference type="Pfam" id="PF00071">
    <property type="entry name" value="Ras"/>
    <property type="match status" value="1"/>
</dbReference>
<feature type="domain" description="EF-hand" evidence="16">
    <location>
        <begin position="78"/>
        <end position="113"/>
    </location>
</feature>
<dbReference type="SUPFAM" id="SSF52540">
    <property type="entry name" value="P-loop containing nucleoside triphosphate hydrolases"/>
    <property type="match status" value="1"/>
</dbReference>
<gene>
    <name evidence="18" type="ORF">OTU49_014159</name>
</gene>
<feature type="non-terminal residue" evidence="18">
    <location>
        <position position="1"/>
    </location>
</feature>
<evidence type="ECO:0000259" key="16">
    <source>
        <dbReference type="PROSITE" id="PS50222"/>
    </source>
</evidence>
<dbReference type="PANTHER" id="PTHR46819">
    <property type="entry name" value="EF-HAND CALCIUM-BINDING DOMAIN-CONTAINING PROTEIN 7"/>
    <property type="match status" value="1"/>
</dbReference>
<evidence type="ECO:0000259" key="17">
    <source>
        <dbReference type="PROSITE" id="PS51423"/>
    </source>
</evidence>
<keyword evidence="4" id="KW-0479">Metal-binding</keyword>
<evidence type="ECO:0000256" key="4">
    <source>
        <dbReference type="ARBA" id="ARBA00022723"/>
    </source>
</evidence>
<accession>A0AAW0VRJ0</accession>
<dbReference type="FunFam" id="1.10.238.10:FF:000021">
    <property type="entry name" value="Mitochondrial Rho GTPase"/>
    <property type="match status" value="1"/>
</dbReference>
<evidence type="ECO:0000256" key="15">
    <source>
        <dbReference type="ARBA" id="ARBA00042451"/>
    </source>
</evidence>
<evidence type="ECO:0000256" key="8">
    <source>
        <dbReference type="ARBA" id="ARBA00022801"/>
    </source>
</evidence>
<evidence type="ECO:0000256" key="12">
    <source>
        <dbReference type="ARBA" id="ARBA00023134"/>
    </source>
</evidence>
<comment type="caution">
    <text evidence="18">The sequence shown here is derived from an EMBL/GenBank/DDBJ whole genome shotgun (WGS) entry which is preliminary data.</text>
</comment>
<protein>
    <recommendedName>
        <fullName evidence="14">Mitochondrial Rho GTPase 2</fullName>
    </recommendedName>
    <alternativeName>
        <fullName evidence="15">Ras homolog gene family member T2</fullName>
    </alternativeName>
</protein>
<dbReference type="Proteomes" id="UP001445076">
    <property type="component" value="Unassembled WGS sequence"/>
</dbReference>
<feature type="domain" description="Miro" evidence="17">
    <location>
        <begin position="189"/>
        <end position="353"/>
    </location>
</feature>
<comment type="subcellular location">
    <subcellularLocation>
        <location evidence="1">Mitochondrion outer membrane</location>
        <topology evidence="1">Single-pass type IV membrane protein</topology>
    </subcellularLocation>
</comment>
<evidence type="ECO:0000256" key="11">
    <source>
        <dbReference type="ARBA" id="ARBA00023128"/>
    </source>
</evidence>
<keyword evidence="3" id="KW-0812">Transmembrane</keyword>
<dbReference type="InterPro" id="IPR052266">
    <property type="entry name" value="Miro-EF-hand_domain"/>
</dbReference>
<dbReference type="PROSITE" id="PS51423">
    <property type="entry name" value="MIRO"/>
    <property type="match status" value="1"/>
</dbReference>
<keyword evidence="12" id="KW-0342">GTP-binding</keyword>
<keyword evidence="13" id="KW-0472">Membrane</keyword>
<dbReference type="PROSITE" id="PS50222">
    <property type="entry name" value="EF_HAND_2"/>
    <property type="match status" value="1"/>
</dbReference>
<keyword evidence="19" id="KW-1185">Reference proteome</keyword>
<evidence type="ECO:0000256" key="14">
    <source>
        <dbReference type="ARBA" id="ARBA00040475"/>
    </source>
</evidence>
<dbReference type="InterPro" id="IPR020860">
    <property type="entry name" value="MIRO_dom"/>
</dbReference>
<evidence type="ECO:0000313" key="18">
    <source>
        <dbReference type="EMBL" id="KAK8719240.1"/>
    </source>
</evidence>
<dbReference type="GO" id="GO:0005525">
    <property type="term" value="F:GTP binding"/>
    <property type="evidence" value="ECO:0007669"/>
    <property type="project" value="UniProtKB-KW"/>
</dbReference>
<dbReference type="InterPro" id="IPR001806">
    <property type="entry name" value="Small_GTPase"/>
</dbReference>
<dbReference type="InterPro" id="IPR027417">
    <property type="entry name" value="P-loop_NTPase"/>
</dbReference>
<keyword evidence="5" id="KW-0677">Repeat</keyword>
<dbReference type="EMBL" id="JARKIK010002689">
    <property type="protein sequence ID" value="KAK8719240.1"/>
    <property type="molecule type" value="Genomic_DNA"/>
</dbReference>
<dbReference type="Pfam" id="PF08355">
    <property type="entry name" value="EF_assoc_1"/>
    <property type="match status" value="1"/>
</dbReference>
<dbReference type="GO" id="GO:0003924">
    <property type="term" value="F:GTPase activity"/>
    <property type="evidence" value="ECO:0007669"/>
    <property type="project" value="InterPro"/>
</dbReference>
<dbReference type="Gene3D" id="1.10.238.10">
    <property type="entry name" value="EF-hand"/>
    <property type="match status" value="2"/>
</dbReference>
<dbReference type="Pfam" id="PF08356">
    <property type="entry name" value="EF_assoc_2"/>
    <property type="match status" value="1"/>
</dbReference>